<keyword evidence="6" id="KW-0804">Transcription</keyword>
<sequence>MRVMYVDDEREHLDRFRETVKKLEGIQEVYLFTDGREALDFIRDHRVDAAFLDIHMPEMNGIALAGAMGKIRPDLPVVFLTAHASYALQAFEVNAVGYILKPYTPEQIQGMIRKIGDRCQPEEERFVYFQTMPRFEVFVNGKLLPISQRKVKEYLALLVDFAGCSVTSQQAITYLWEDRPDDDTTKALLRMTAKRLRDILVREKIDFILIEEKGVRAVQTGRVSCDYYQILNGDERAMEKYQGEYMVEYSWAEVTNARIAKMVSQYRKNQI</sequence>
<dbReference type="AlphaFoldDB" id="A0A9D1NZB3"/>
<evidence type="ECO:0000256" key="8">
    <source>
        <dbReference type="PROSITE-ProRule" id="PRU00169"/>
    </source>
</evidence>
<keyword evidence="5" id="KW-0238">DNA-binding</keyword>
<reference evidence="10" key="2">
    <citation type="journal article" date="2021" name="PeerJ">
        <title>Extensive microbial diversity within the chicken gut microbiome revealed by metagenomics and culture.</title>
        <authorList>
            <person name="Gilroy R."/>
            <person name="Ravi A."/>
            <person name="Getino M."/>
            <person name="Pursley I."/>
            <person name="Horton D.L."/>
            <person name="Alikhan N.F."/>
            <person name="Baker D."/>
            <person name="Gharbi K."/>
            <person name="Hall N."/>
            <person name="Watson M."/>
            <person name="Adriaenssens E.M."/>
            <person name="Foster-Nyarko E."/>
            <person name="Jarju S."/>
            <person name="Secka A."/>
            <person name="Antonio M."/>
            <person name="Oren A."/>
            <person name="Chaudhuri R.R."/>
            <person name="La Ragione R."/>
            <person name="Hildebrand F."/>
            <person name="Pallen M.J."/>
        </authorList>
    </citation>
    <scope>NUCLEOTIDE SEQUENCE</scope>
    <source>
        <strain evidence="10">ChiBcec6-7307</strain>
    </source>
</reference>
<dbReference type="Proteomes" id="UP000886889">
    <property type="component" value="Unassembled WGS sequence"/>
</dbReference>
<dbReference type="Pfam" id="PF00072">
    <property type="entry name" value="Response_reg"/>
    <property type="match status" value="1"/>
</dbReference>
<dbReference type="PANTHER" id="PTHR48111:SF1">
    <property type="entry name" value="TWO-COMPONENT RESPONSE REGULATOR ORR33"/>
    <property type="match status" value="1"/>
</dbReference>
<organism evidence="10 11">
    <name type="scientific">Candidatus Merdiplasma excrementigallinarum</name>
    <dbReference type="NCBI Taxonomy" id="2840864"/>
    <lineage>
        <taxon>Bacteria</taxon>
        <taxon>Bacillati</taxon>
        <taxon>Bacillota</taxon>
        <taxon>Clostridia</taxon>
        <taxon>Lachnospirales</taxon>
        <taxon>Lachnospiraceae</taxon>
        <taxon>Lachnospiraceae incertae sedis</taxon>
        <taxon>Candidatus Merdiplasma</taxon>
    </lineage>
</organism>
<evidence type="ECO:0000256" key="1">
    <source>
        <dbReference type="ARBA" id="ARBA00018672"/>
    </source>
</evidence>
<name>A0A9D1NZB3_9FIRM</name>
<dbReference type="EMBL" id="DVOS01000031">
    <property type="protein sequence ID" value="HIV22894.1"/>
    <property type="molecule type" value="Genomic_DNA"/>
</dbReference>
<evidence type="ECO:0000313" key="10">
    <source>
        <dbReference type="EMBL" id="HIV22894.1"/>
    </source>
</evidence>
<evidence type="ECO:0000259" key="9">
    <source>
        <dbReference type="PROSITE" id="PS50110"/>
    </source>
</evidence>
<dbReference type="GO" id="GO:0005829">
    <property type="term" value="C:cytosol"/>
    <property type="evidence" value="ECO:0007669"/>
    <property type="project" value="TreeGrafter"/>
</dbReference>
<dbReference type="Gene3D" id="1.10.10.10">
    <property type="entry name" value="Winged helix-like DNA-binding domain superfamily/Winged helix DNA-binding domain"/>
    <property type="match status" value="1"/>
</dbReference>
<dbReference type="GO" id="GO:0000976">
    <property type="term" value="F:transcription cis-regulatory region binding"/>
    <property type="evidence" value="ECO:0007669"/>
    <property type="project" value="TreeGrafter"/>
</dbReference>
<dbReference type="SMART" id="SM00448">
    <property type="entry name" value="REC"/>
    <property type="match status" value="1"/>
</dbReference>
<reference evidence="10" key="1">
    <citation type="submission" date="2020-10" db="EMBL/GenBank/DDBJ databases">
        <authorList>
            <person name="Gilroy R."/>
        </authorList>
    </citation>
    <scope>NUCLEOTIDE SEQUENCE</scope>
    <source>
        <strain evidence="10">ChiBcec6-7307</strain>
    </source>
</reference>
<keyword evidence="2 8" id="KW-0597">Phosphoprotein</keyword>
<keyword evidence="3" id="KW-0902">Two-component regulatory system</keyword>
<feature type="modified residue" description="4-aspartylphosphate" evidence="8">
    <location>
        <position position="53"/>
    </location>
</feature>
<dbReference type="GO" id="GO:0032993">
    <property type="term" value="C:protein-DNA complex"/>
    <property type="evidence" value="ECO:0007669"/>
    <property type="project" value="TreeGrafter"/>
</dbReference>
<evidence type="ECO:0000256" key="3">
    <source>
        <dbReference type="ARBA" id="ARBA00023012"/>
    </source>
</evidence>
<dbReference type="GO" id="GO:0000156">
    <property type="term" value="F:phosphorelay response regulator activity"/>
    <property type="evidence" value="ECO:0007669"/>
    <property type="project" value="TreeGrafter"/>
</dbReference>
<accession>A0A9D1NZB3</accession>
<dbReference type="InterPro" id="IPR039420">
    <property type="entry name" value="WalR-like"/>
</dbReference>
<dbReference type="InterPro" id="IPR001789">
    <property type="entry name" value="Sig_transdc_resp-reg_receiver"/>
</dbReference>
<evidence type="ECO:0000256" key="5">
    <source>
        <dbReference type="ARBA" id="ARBA00023125"/>
    </source>
</evidence>
<dbReference type="SUPFAM" id="SSF52172">
    <property type="entry name" value="CheY-like"/>
    <property type="match status" value="1"/>
</dbReference>
<evidence type="ECO:0000256" key="7">
    <source>
        <dbReference type="ARBA" id="ARBA00024867"/>
    </source>
</evidence>
<evidence type="ECO:0000256" key="6">
    <source>
        <dbReference type="ARBA" id="ARBA00023163"/>
    </source>
</evidence>
<dbReference type="InterPro" id="IPR036388">
    <property type="entry name" value="WH-like_DNA-bd_sf"/>
</dbReference>
<dbReference type="Gene3D" id="3.40.50.2300">
    <property type="match status" value="1"/>
</dbReference>
<proteinExistence type="predicted"/>
<dbReference type="PANTHER" id="PTHR48111">
    <property type="entry name" value="REGULATOR OF RPOS"/>
    <property type="match status" value="1"/>
</dbReference>
<dbReference type="InterPro" id="IPR011006">
    <property type="entry name" value="CheY-like_superfamily"/>
</dbReference>
<comment type="caution">
    <text evidence="10">The sequence shown here is derived from an EMBL/GenBank/DDBJ whole genome shotgun (WGS) entry which is preliminary data.</text>
</comment>
<keyword evidence="4" id="KW-0805">Transcription regulation</keyword>
<feature type="domain" description="Response regulatory" evidence="9">
    <location>
        <begin position="2"/>
        <end position="116"/>
    </location>
</feature>
<dbReference type="PROSITE" id="PS50110">
    <property type="entry name" value="RESPONSE_REGULATORY"/>
    <property type="match status" value="1"/>
</dbReference>
<protein>
    <recommendedName>
        <fullName evidence="1">Stage 0 sporulation protein A homolog</fullName>
    </recommendedName>
</protein>
<evidence type="ECO:0000256" key="2">
    <source>
        <dbReference type="ARBA" id="ARBA00022553"/>
    </source>
</evidence>
<dbReference type="GO" id="GO:0006355">
    <property type="term" value="P:regulation of DNA-templated transcription"/>
    <property type="evidence" value="ECO:0007669"/>
    <property type="project" value="TreeGrafter"/>
</dbReference>
<comment type="function">
    <text evidence="7">May play the central regulatory role in sporulation. It may be an element of the effector pathway responsible for the activation of sporulation genes in response to nutritional stress. Spo0A may act in concert with spo0H (a sigma factor) to control the expression of some genes that are critical to the sporulation process.</text>
</comment>
<gene>
    <name evidence="10" type="ORF">IAC80_03025</name>
</gene>
<evidence type="ECO:0000256" key="4">
    <source>
        <dbReference type="ARBA" id="ARBA00023015"/>
    </source>
</evidence>
<evidence type="ECO:0000313" key="11">
    <source>
        <dbReference type="Proteomes" id="UP000886889"/>
    </source>
</evidence>